<accession>D6D5G4</accession>
<reference evidence="2 3" key="2">
    <citation type="submission" date="2010-03" db="EMBL/GenBank/DDBJ databases">
        <authorList>
            <person name="Pajon A."/>
        </authorList>
    </citation>
    <scope>NUCLEOTIDE SEQUENCE [LARGE SCALE GENOMIC DNA]</scope>
    <source>
        <strain evidence="2 3">XB1A</strain>
    </source>
</reference>
<dbReference type="EMBL" id="FP929033">
    <property type="protein sequence ID" value="CBK65462.1"/>
    <property type="molecule type" value="Genomic_DNA"/>
</dbReference>
<evidence type="ECO:0000313" key="2">
    <source>
        <dbReference type="EMBL" id="CBK65462.1"/>
    </source>
</evidence>
<gene>
    <name evidence="2" type="ORF">BXY_01760</name>
</gene>
<evidence type="ECO:0000313" key="3">
    <source>
        <dbReference type="Proteomes" id="UP000008795"/>
    </source>
</evidence>
<reference evidence="2 3" key="1">
    <citation type="submission" date="2010-03" db="EMBL/GenBank/DDBJ databases">
        <title>The genome sequence of Bacteriodes xylanisolvens XB1A.</title>
        <authorList>
            <consortium name="metaHIT consortium -- http://www.metahit.eu/"/>
            <person name="Pajon A."/>
            <person name="Turner K."/>
            <person name="Parkhill J."/>
            <person name="Bernalier A."/>
        </authorList>
    </citation>
    <scope>NUCLEOTIDE SEQUENCE [LARGE SCALE GENOMIC DNA]</scope>
    <source>
        <strain evidence="2 3">XB1A</strain>
    </source>
</reference>
<dbReference type="AlphaFoldDB" id="D6D5G4"/>
<evidence type="ECO:0000256" key="1">
    <source>
        <dbReference type="SAM" id="MobiDB-lite"/>
    </source>
</evidence>
<protein>
    <submittedName>
        <fullName evidence="2">Uncharacterized protein</fullName>
    </submittedName>
</protein>
<dbReference type="Proteomes" id="UP000008795">
    <property type="component" value="Chromosome"/>
</dbReference>
<organism evidence="2 3">
    <name type="scientific">Bacteroides xylanisolvens XB1A</name>
    <dbReference type="NCBI Taxonomy" id="657309"/>
    <lineage>
        <taxon>Bacteria</taxon>
        <taxon>Pseudomonadati</taxon>
        <taxon>Bacteroidota</taxon>
        <taxon>Bacteroidia</taxon>
        <taxon>Bacteroidales</taxon>
        <taxon>Bacteroidaceae</taxon>
        <taxon>Bacteroides</taxon>
    </lineage>
</organism>
<sequence length="33" mass="3492">MGLHTTLYSDQAPDSGGNGDDYFNNEAPYGAGR</sequence>
<proteinExistence type="predicted"/>
<dbReference type="KEGG" id="bxy:BXY_01760"/>
<dbReference type="HOGENOM" id="CLU_3380678_0_0_10"/>
<name>D6D5G4_9BACE</name>
<feature type="region of interest" description="Disordered" evidence="1">
    <location>
        <begin position="1"/>
        <end position="33"/>
    </location>
</feature>